<name>A0A4R4VWQ9_9PSEU</name>
<dbReference type="GO" id="GO:0006355">
    <property type="term" value="P:regulation of DNA-templated transcription"/>
    <property type="evidence" value="ECO:0007669"/>
    <property type="project" value="InterPro"/>
</dbReference>
<dbReference type="OrthoDB" id="7107936at2"/>
<dbReference type="Pfam" id="PF22513">
    <property type="entry name" value="FitA-like_RHH"/>
    <property type="match status" value="1"/>
</dbReference>
<evidence type="ECO:0000313" key="2">
    <source>
        <dbReference type="EMBL" id="TDD09851.1"/>
    </source>
</evidence>
<keyword evidence="3" id="KW-1185">Reference proteome</keyword>
<protein>
    <recommendedName>
        <fullName evidence="1">Antitoxin FitA-like ribbon-helix-helix domain-containing protein</fullName>
    </recommendedName>
</protein>
<comment type="caution">
    <text evidence="2">The sequence shown here is derived from an EMBL/GenBank/DDBJ whole genome shotgun (WGS) entry which is preliminary data.</text>
</comment>
<accession>A0A4R4VWQ9</accession>
<organism evidence="2 3">
    <name type="scientific">Saccharopolyspora terrae</name>
    <dbReference type="NCBI Taxonomy" id="2530384"/>
    <lineage>
        <taxon>Bacteria</taxon>
        <taxon>Bacillati</taxon>
        <taxon>Actinomycetota</taxon>
        <taxon>Actinomycetes</taxon>
        <taxon>Pseudonocardiales</taxon>
        <taxon>Pseudonocardiaceae</taxon>
        <taxon>Saccharopolyspora</taxon>
    </lineage>
</organism>
<dbReference type="EMBL" id="SMKS01000003">
    <property type="protein sequence ID" value="TDD09851.1"/>
    <property type="molecule type" value="Genomic_DNA"/>
</dbReference>
<dbReference type="AlphaFoldDB" id="A0A4R4VWQ9"/>
<evidence type="ECO:0000313" key="3">
    <source>
        <dbReference type="Proteomes" id="UP000295674"/>
    </source>
</evidence>
<sequence length="85" mass="9020">MAVLTIRNVPEEVRELLTRAAKRSGQSLQAYLLAVLEREARFSRNAELADMEPVGGGLLSMDEIVDAVRAARGEAPGGDGRAGVA</sequence>
<gene>
    <name evidence="2" type="ORF">E1181_03845</name>
</gene>
<evidence type="ECO:0000259" key="1">
    <source>
        <dbReference type="Pfam" id="PF22513"/>
    </source>
</evidence>
<dbReference type="InterPro" id="IPR053853">
    <property type="entry name" value="FitA-like_RHH"/>
</dbReference>
<proteinExistence type="predicted"/>
<dbReference type="InterPro" id="IPR010985">
    <property type="entry name" value="Ribbon_hlx_hlx"/>
</dbReference>
<feature type="domain" description="Antitoxin FitA-like ribbon-helix-helix" evidence="1">
    <location>
        <begin position="2"/>
        <end position="39"/>
    </location>
</feature>
<dbReference type="SUPFAM" id="SSF47598">
    <property type="entry name" value="Ribbon-helix-helix"/>
    <property type="match status" value="1"/>
</dbReference>
<reference evidence="2 3" key="1">
    <citation type="submission" date="2019-03" db="EMBL/GenBank/DDBJ databases">
        <title>Draft genome sequences of novel Actinobacteria.</title>
        <authorList>
            <person name="Sahin N."/>
            <person name="Ay H."/>
            <person name="Saygin H."/>
        </authorList>
    </citation>
    <scope>NUCLEOTIDE SEQUENCE [LARGE SCALE GENOMIC DNA]</scope>
    <source>
        <strain evidence="2 3">16K309</strain>
    </source>
</reference>
<dbReference type="RefSeq" id="WP_132672468.1">
    <property type="nucleotide sequence ID" value="NZ_SMKS01000003.1"/>
</dbReference>
<dbReference type="Proteomes" id="UP000295674">
    <property type="component" value="Unassembled WGS sequence"/>
</dbReference>